<dbReference type="InParanoid" id="A0A0C2ZTV6"/>
<dbReference type="InterPro" id="IPR001789">
    <property type="entry name" value="Sig_transdc_resp-reg_receiver"/>
</dbReference>
<dbReference type="OrthoDB" id="60033at2759"/>
<evidence type="ECO:0000313" key="3">
    <source>
        <dbReference type="EMBL" id="KIM55972.1"/>
    </source>
</evidence>
<feature type="domain" description="Response regulatory" evidence="2">
    <location>
        <begin position="4"/>
        <end position="151"/>
    </location>
</feature>
<dbReference type="Gene3D" id="3.40.50.2300">
    <property type="match status" value="1"/>
</dbReference>
<evidence type="ECO:0000256" key="1">
    <source>
        <dbReference type="PROSITE-ProRule" id="PRU00169"/>
    </source>
</evidence>
<keyword evidence="1" id="KW-0597">Phosphoprotein</keyword>
<name>A0A0C2ZTV6_9AGAM</name>
<protein>
    <recommendedName>
        <fullName evidence="2">Response regulatory domain-containing protein</fullName>
    </recommendedName>
</protein>
<dbReference type="CDD" id="cd17546">
    <property type="entry name" value="REC_hyHK_CKI1_RcsC-like"/>
    <property type="match status" value="1"/>
</dbReference>
<dbReference type="InterPro" id="IPR052048">
    <property type="entry name" value="ST_Response_Regulator"/>
</dbReference>
<keyword evidence="4" id="KW-1185">Reference proteome</keyword>
<dbReference type="Proteomes" id="UP000053989">
    <property type="component" value="Unassembled WGS sequence"/>
</dbReference>
<feature type="non-terminal residue" evidence="3">
    <location>
        <position position="1"/>
    </location>
</feature>
<dbReference type="PANTHER" id="PTHR43228:SF1">
    <property type="entry name" value="TWO-COMPONENT RESPONSE REGULATOR ARR22"/>
    <property type="match status" value="1"/>
</dbReference>
<dbReference type="Pfam" id="PF00072">
    <property type="entry name" value="Response_reg"/>
    <property type="match status" value="1"/>
</dbReference>
<evidence type="ECO:0000259" key="2">
    <source>
        <dbReference type="PROSITE" id="PS50110"/>
    </source>
</evidence>
<dbReference type="PROSITE" id="PS50110">
    <property type="entry name" value="RESPONSE_REGULATORY"/>
    <property type="match status" value="1"/>
</dbReference>
<accession>A0A0C2ZTV6</accession>
<dbReference type="SUPFAM" id="SSF52172">
    <property type="entry name" value="CheY-like"/>
    <property type="match status" value="1"/>
</dbReference>
<feature type="modified residue" description="4-aspartylphosphate" evidence="1">
    <location>
        <position position="86"/>
    </location>
</feature>
<sequence>PTMIVLVVDDDGLTRALMSRTLSRLGCDVSTAENGKIALEMIAGRSSAGKRDPNAEPNVDSPMEVDGNGAASNGPFTYNYDVIFLDNEMPVLSGLVVVTKLREMGRRDFVVGVTGNTLVEDQKEYFEAGVDHVLTKPVFETSLVEMLSIAEERRRRPA</sequence>
<evidence type="ECO:0000313" key="4">
    <source>
        <dbReference type="Proteomes" id="UP000053989"/>
    </source>
</evidence>
<dbReference type="SMART" id="SM00448">
    <property type="entry name" value="REC"/>
    <property type="match status" value="1"/>
</dbReference>
<organism evidence="3 4">
    <name type="scientific">Scleroderma citrinum Foug A</name>
    <dbReference type="NCBI Taxonomy" id="1036808"/>
    <lineage>
        <taxon>Eukaryota</taxon>
        <taxon>Fungi</taxon>
        <taxon>Dikarya</taxon>
        <taxon>Basidiomycota</taxon>
        <taxon>Agaricomycotina</taxon>
        <taxon>Agaricomycetes</taxon>
        <taxon>Agaricomycetidae</taxon>
        <taxon>Boletales</taxon>
        <taxon>Sclerodermatineae</taxon>
        <taxon>Sclerodermataceae</taxon>
        <taxon>Scleroderma</taxon>
    </lineage>
</organism>
<dbReference type="GO" id="GO:0000160">
    <property type="term" value="P:phosphorelay signal transduction system"/>
    <property type="evidence" value="ECO:0007669"/>
    <property type="project" value="InterPro"/>
</dbReference>
<reference evidence="4" key="2">
    <citation type="submission" date="2015-01" db="EMBL/GenBank/DDBJ databases">
        <title>Evolutionary Origins and Diversification of the Mycorrhizal Mutualists.</title>
        <authorList>
            <consortium name="DOE Joint Genome Institute"/>
            <consortium name="Mycorrhizal Genomics Consortium"/>
            <person name="Kohler A."/>
            <person name="Kuo A."/>
            <person name="Nagy L.G."/>
            <person name="Floudas D."/>
            <person name="Copeland A."/>
            <person name="Barry K.W."/>
            <person name="Cichocki N."/>
            <person name="Veneault-Fourrey C."/>
            <person name="LaButti K."/>
            <person name="Lindquist E.A."/>
            <person name="Lipzen A."/>
            <person name="Lundell T."/>
            <person name="Morin E."/>
            <person name="Murat C."/>
            <person name="Riley R."/>
            <person name="Ohm R."/>
            <person name="Sun H."/>
            <person name="Tunlid A."/>
            <person name="Henrissat B."/>
            <person name="Grigoriev I.V."/>
            <person name="Hibbett D.S."/>
            <person name="Martin F."/>
        </authorList>
    </citation>
    <scope>NUCLEOTIDE SEQUENCE [LARGE SCALE GENOMIC DNA]</scope>
    <source>
        <strain evidence="4">Foug A</strain>
    </source>
</reference>
<reference evidence="3 4" key="1">
    <citation type="submission" date="2014-04" db="EMBL/GenBank/DDBJ databases">
        <authorList>
            <consortium name="DOE Joint Genome Institute"/>
            <person name="Kuo A."/>
            <person name="Kohler A."/>
            <person name="Nagy L.G."/>
            <person name="Floudas D."/>
            <person name="Copeland A."/>
            <person name="Barry K.W."/>
            <person name="Cichocki N."/>
            <person name="Veneault-Fourrey C."/>
            <person name="LaButti K."/>
            <person name="Lindquist E.A."/>
            <person name="Lipzen A."/>
            <person name="Lundell T."/>
            <person name="Morin E."/>
            <person name="Murat C."/>
            <person name="Sun H."/>
            <person name="Tunlid A."/>
            <person name="Henrissat B."/>
            <person name="Grigoriev I.V."/>
            <person name="Hibbett D.S."/>
            <person name="Martin F."/>
            <person name="Nordberg H.P."/>
            <person name="Cantor M.N."/>
            <person name="Hua S.X."/>
        </authorList>
    </citation>
    <scope>NUCLEOTIDE SEQUENCE [LARGE SCALE GENOMIC DNA]</scope>
    <source>
        <strain evidence="3 4">Foug A</strain>
    </source>
</reference>
<dbReference type="HOGENOM" id="CLU_000445_69_12_1"/>
<dbReference type="PANTHER" id="PTHR43228">
    <property type="entry name" value="TWO-COMPONENT RESPONSE REGULATOR"/>
    <property type="match status" value="1"/>
</dbReference>
<gene>
    <name evidence="3" type="ORF">SCLCIDRAFT_133564</name>
</gene>
<dbReference type="AlphaFoldDB" id="A0A0C2ZTV6"/>
<dbReference type="InterPro" id="IPR011006">
    <property type="entry name" value="CheY-like_superfamily"/>
</dbReference>
<dbReference type="STRING" id="1036808.A0A0C2ZTV6"/>
<dbReference type="EMBL" id="KN822124">
    <property type="protein sequence ID" value="KIM55972.1"/>
    <property type="molecule type" value="Genomic_DNA"/>
</dbReference>
<proteinExistence type="predicted"/>